<comment type="caution">
    <text evidence="1">The sequence shown here is derived from an EMBL/GenBank/DDBJ whole genome shotgun (WGS) entry which is preliminary data.</text>
</comment>
<name>A0A8X6TKR1_NEPPI</name>
<dbReference type="EMBL" id="BMAW01105688">
    <property type="protein sequence ID" value="GFT20469.1"/>
    <property type="molecule type" value="Genomic_DNA"/>
</dbReference>
<gene>
    <name evidence="1" type="primary">AVEN_122533_1</name>
    <name evidence="1" type="ORF">NPIL_593871</name>
</gene>
<sequence length="101" mass="11285">MISSGTTESPIEIQECIDSNFKLSSTPLIDDIDMKNIQLSYTYKESTLHTEEIITQLSSASVESPSQFCTEPVKSIIQDVVCIVCSKATSNAHKERKEKKR</sequence>
<proteinExistence type="predicted"/>
<evidence type="ECO:0000313" key="1">
    <source>
        <dbReference type="EMBL" id="GFT20469.1"/>
    </source>
</evidence>
<evidence type="ECO:0000313" key="2">
    <source>
        <dbReference type="Proteomes" id="UP000887013"/>
    </source>
</evidence>
<reference evidence="1" key="1">
    <citation type="submission" date="2020-08" db="EMBL/GenBank/DDBJ databases">
        <title>Multicomponent nature underlies the extraordinary mechanical properties of spider dragline silk.</title>
        <authorList>
            <person name="Kono N."/>
            <person name="Nakamura H."/>
            <person name="Mori M."/>
            <person name="Yoshida Y."/>
            <person name="Ohtoshi R."/>
            <person name="Malay A.D."/>
            <person name="Moran D.A.P."/>
            <person name="Tomita M."/>
            <person name="Numata K."/>
            <person name="Arakawa K."/>
        </authorList>
    </citation>
    <scope>NUCLEOTIDE SEQUENCE</scope>
</reference>
<accession>A0A8X6TKR1</accession>
<keyword evidence="2" id="KW-1185">Reference proteome</keyword>
<organism evidence="1 2">
    <name type="scientific">Nephila pilipes</name>
    <name type="common">Giant wood spider</name>
    <name type="synonym">Nephila maculata</name>
    <dbReference type="NCBI Taxonomy" id="299642"/>
    <lineage>
        <taxon>Eukaryota</taxon>
        <taxon>Metazoa</taxon>
        <taxon>Ecdysozoa</taxon>
        <taxon>Arthropoda</taxon>
        <taxon>Chelicerata</taxon>
        <taxon>Arachnida</taxon>
        <taxon>Araneae</taxon>
        <taxon>Araneomorphae</taxon>
        <taxon>Entelegynae</taxon>
        <taxon>Araneoidea</taxon>
        <taxon>Nephilidae</taxon>
        <taxon>Nephila</taxon>
    </lineage>
</organism>
<protein>
    <submittedName>
        <fullName evidence="1">Uncharacterized protein</fullName>
    </submittedName>
</protein>
<dbReference type="Proteomes" id="UP000887013">
    <property type="component" value="Unassembled WGS sequence"/>
</dbReference>
<dbReference type="AlphaFoldDB" id="A0A8X6TKR1"/>